<dbReference type="Pfam" id="PF05258">
    <property type="entry name" value="DciA"/>
    <property type="match status" value="1"/>
</dbReference>
<organism evidence="1 2">
    <name type="scientific">[Haemophilus] felis</name>
    <dbReference type="NCBI Taxonomy" id="123822"/>
    <lineage>
        <taxon>Bacteria</taxon>
        <taxon>Pseudomonadati</taxon>
        <taxon>Pseudomonadota</taxon>
        <taxon>Gammaproteobacteria</taxon>
        <taxon>Pasteurellales</taxon>
        <taxon>Pasteurellaceae</taxon>
    </lineage>
</organism>
<comment type="caution">
    <text evidence="1">The sequence shown here is derived from an EMBL/GenBank/DDBJ whole genome shotgun (WGS) entry which is preliminary data.</text>
</comment>
<proteinExistence type="predicted"/>
<dbReference type="EMBL" id="MUYB01000020">
    <property type="protein sequence ID" value="OOS04308.1"/>
    <property type="molecule type" value="Genomic_DNA"/>
</dbReference>
<keyword evidence="2" id="KW-1185">Reference proteome</keyword>
<protein>
    <recommendedName>
        <fullName evidence="3">DUF721 domain-containing protein</fullName>
    </recommendedName>
</protein>
<dbReference type="Proteomes" id="UP000190023">
    <property type="component" value="Unassembled WGS sequence"/>
</dbReference>
<evidence type="ECO:0000313" key="1">
    <source>
        <dbReference type="EMBL" id="OOS04308.1"/>
    </source>
</evidence>
<sequence length="102" mass="11984">MRYERTVNINELVKNSHLSNVIQKGLFLNALNGRLQRIFPEQYQGCYFAVDMTQDSLILQVTGATVRQALLFHQQQLLSLVQQDFPKIRKITFQINPELHRR</sequence>
<evidence type="ECO:0008006" key="3">
    <source>
        <dbReference type="Google" id="ProtNLM"/>
    </source>
</evidence>
<reference evidence="1 2" key="1">
    <citation type="submission" date="2017-02" db="EMBL/GenBank/DDBJ databases">
        <title>Draft genome sequence of Haemophilus felis CCUG 31170 type strain.</title>
        <authorList>
            <person name="Engstrom-Jakobsson H."/>
            <person name="Salva-Serra F."/>
            <person name="Thorell K."/>
            <person name="Gonzales-Siles L."/>
            <person name="Karlsson R."/>
            <person name="Boulund F."/>
            <person name="Engstrand L."/>
            <person name="Kristiansson E."/>
            <person name="Moore E."/>
        </authorList>
    </citation>
    <scope>NUCLEOTIDE SEQUENCE [LARGE SCALE GENOMIC DNA]</scope>
    <source>
        <strain evidence="1 2">CCUG 31170</strain>
    </source>
</reference>
<dbReference type="AlphaFoldDB" id="A0A1T0B2E5"/>
<name>A0A1T0B2E5_9PAST</name>
<dbReference type="InterPro" id="IPR007922">
    <property type="entry name" value="DciA-like"/>
</dbReference>
<dbReference type="OrthoDB" id="5683143at2"/>
<evidence type="ECO:0000313" key="2">
    <source>
        <dbReference type="Proteomes" id="UP000190023"/>
    </source>
</evidence>
<accession>A0A1T0B2E5</accession>
<gene>
    <name evidence="1" type="ORF">B0188_05105</name>
</gene>
<dbReference type="STRING" id="123822.B0188_05105"/>